<dbReference type="OrthoDB" id="9799097at2"/>
<reference evidence="2 3" key="1">
    <citation type="journal article" date="2015" name="Genome Announc.">
        <title>Complete Genome Sequence of Polypropylene Glycol- and Polyethylene Glycol-Degrading Sphingopyxis macrogoltabida Strain EY-1.</title>
        <authorList>
            <person name="Ohtsubo Y."/>
            <person name="Nagata Y."/>
            <person name="Numata M."/>
            <person name="Tsuchikane K."/>
            <person name="Hosoyama A."/>
            <person name="Yamazoe A."/>
            <person name="Tsuda M."/>
            <person name="Fujita N."/>
            <person name="Kawai F."/>
        </authorList>
    </citation>
    <scope>NUCLEOTIDE SEQUENCE [LARGE SCALE GENOMIC DNA]</scope>
    <source>
        <strain evidence="2 3">EY-1</strain>
    </source>
</reference>
<dbReference type="Pfam" id="PF21217">
    <property type="entry name" value="PaaA2"/>
    <property type="match status" value="1"/>
</dbReference>
<dbReference type="InterPro" id="IPR048851">
    <property type="entry name" value="PaaA2_dom"/>
</dbReference>
<dbReference type="AlphaFoldDB" id="A0A0N9UZS6"/>
<name>A0A0N9UZS6_SPHMC</name>
<dbReference type="Proteomes" id="UP000058074">
    <property type="component" value="Chromosome"/>
</dbReference>
<dbReference type="KEGG" id="smag:AN936_19860"/>
<dbReference type="Gene3D" id="6.20.450.20">
    <property type="match status" value="1"/>
</dbReference>
<dbReference type="PATRIC" id="fig|33050.5.peg.4121"/>
<proteinExistence type="predicted"/>
<accession>A0A0N9UZS6</accession>
<protein>
    <recommendedName>
        <fullName evidence="1">Stability determinant domain-containing protein</fullName>
    </recommendedName>
</protein>
<dbReference type="EMBL" id="CP012700">
    <property type="protein sequence ID" value="ALH82532.1"/>
    <property type="molecule type" value="Genomic_DNA"/>
</dbReference>
<organism evidence="2 3">
    <name type="scientific">Sphingopyxis macrogoltabida</name>
    <name type="common">Sphingomonas macrogoltabidus</name>
    <dbReference type="NCBI Taxonomy" id="33050"/>
    <lineage>
        <taxon>Bacteria</taxon>
        <taxon>Pseudomonadati</taxon>
        <taxon>Pseudomonadota</taxon>
        <taxon>Alphaproteobacteria</taxon>
        <taxon>Sphingomonadales</taxon>
        <taxon>Sphingomonadaceae</taxon>
        <taxon>Sphingopyxis</taxon>
    </lineage>
</organism>
<dbReference type="RefSeq" id="WP_054590438.1">
    <property type="nucleotide sequence ID" value="NZ_CP012700.1"/>
</dbReference>
<evidence type="ECO:0000313" key="2">
    <source>
        <dbReference type="EMBL" id="ALH82532.1"/>
    </source>
</evidence>
<evidence type="ECO:0000259" key="1">
    <source>
        <dbReference type="Pfam" id="PF21217"/>
    </source>
</evidence>
<evidence type="ECO:0000313" key="3">
    <source>
        <dbReference type="Proteomes" id="UP000058074"/>
    </source>
</evidence>
<sequence length="148" mass="15992">MQSMTLEQLRATASAGGVTGVTLKGQGGGFFVEIATRSGQDAFLVKARTTEPRRFGNPTSALIVLRDVGIAVAQLDATNWNPEQKDMTRSRQSRAEAMRGAHEAAAYNQWLAGEIQASIDDPRPNIPHDEVMAEMDADIAALPKKKRA</sequence>
<gene>
    <name evidence="2" type="ORF">AN936_19860</name>
</gene>
<feature type="domain" description="Stability determinant" evidence="1">
    <location>
        <begin position="104"/>
        <end position="134"/>
    </location>
</feature>